<dbReference type="Gene3D" id="3.40.50.300">
    <property type="entry name" value="P-loop containing nucleotide triphosphate hydrolases"/>
    <property type="match status" value="1"/>
</dbReference>
<dbReference type="AlphaFoldDB" id="A0A6M4PZ03"/>
<dbReference type="Proteomes" id="UP000502641">
    <property type="component" value="Chromosome"/>
</dbReference>
<evidence type="ECO:0000256" key="1">
    <source>
        <dbReference type="ARBA" id="ARBA00023015"/>
    </source>
</evidence>
<dbReference type="SMART" id="SM00421">
    <property type="entry name" value="HTH_LUXR"/>
    <property type="match status" value="1"/>
</dbReference>
<keyword evidence="1" id="KW-0805">Transcription regulation</keyword>
<dbReference type="InterPro" id="IPR027417">
    <property type="entry name" value="P-loop_NTPase"/>
</dbReference>
<dbReference type="SUPFAM" id="SSF48452">
    <property type="entry name" value="TPR-like"/>
    <property type="match status" value="1"/>
</dbReference>
<dbReference type="Pfam" id="PF00196">
    <property type="entry name" value="GerE"/>
    <property type="match status" value="1"/>
</dbReference>
<gene>
    <name evidence="6" type="ORF">HKX69_34435</name>
</gene>
<feature type="region of interest" description="Disordered" evidence="4">
    <location>
        <begin position="842"/>
        <end position="868"/>
    </location>
</feature>
<dbReference type="PANTHER" id="PTHR44688">
    <property type="entry name" value="DNA-BINDING TRANSCRIPTIONAL ACTIVATOR DEVR_DOSR"/>
    <property type="match status" value="1"/>
</dbReference>
<dbReference type="PANTHER" id="PTHR44688:SF16">
    <property type="entry name" value="DNA-BINDING TRANSCRIPTIONAL ACTIVATOR DEVR_DOSR"/>
    <property type="match status" value="1"/>
</dbReference>
<keyword evidence="3" id="KW-0804">Transcription</keyword>
<dbReference type="InterPro" id="IPR000792">
    <property type="entry name" value="Tscrpt_reg_LuxR_C"/>
</dbReference>
<dbReference type="SUPFAM" id="SSF52540">
    <property type="entry name" value="P-loop containing nucleoside triphosphate hydrolases"/>
    <property type="match status" value="1"/>
</dbReference>
<feature type="region of interest" description="Disordered" evidence="4">
    <location>
        <begin position="942"/>
        <end position="994"/>
    </location>
</feature>
<dbReference type="PROSITE" id="PS00622">
    <property type="entry name" value="HTH_LUXR_1"/>
    <property type="match status" value="1"/>
</dbReference>
<sequence>MRKENCDLCSTPFGDLLREAERRSGVLVLQGGPGTGKTFFLEETKRRALASGSLCLYATGFREERDIPFSVVEQFLHVPGIPESIRAAVRQLVKGAAPATPTGPASAHLLRDLVSALVAAASNSGILVLVDDAQYTDPASQACLLYLARRAQSRDITFVVAYPHILREGMRAHLEFVGIPGARLIEAAGLREQEVRELLVDGLGAEAAARLAAPVHRISGGNPALATALVRDLLLAGTAIPEASVPVGDAFRTAYLACLVRHPNLAQTVQALAVLGDAATPARVAHLLECTTKETGRHIAELERAGLLGDDGFRHPAVPGAVLGMLDAELPGLHRRAAELLFAQGAPALAVARHLVAADEPPAPSRVRVLRHAAQQLVRAGRPDEALACLRLADRAGLDERERSRITAALVGTLCRVNPLAAEPEVRRLLAAARAGQADCSALRLLVTWFLWFGCHDQAREVMALLVATCEPSHAHDGVQGFHALIGCLWPKLLDDAAVRLYLCTARDVTASVRYGATPMPPFPAAPDDSGGPRRLPTPATCVNGADNDAAERRPAPAVMDAHRFWESDLATVLELMQKGETALAGRFCEEQWHRLTGPELPARQAFQAALRAHIRWSLGDLRTAVACAASALDLLPDHSWGVAVGLPLSVLIAAHTLMGDPGQAARYLERPVPDEMWDSSFGPLYRMARGRHLLETGRPRAALNEFLACPASDEAPQANVLGPLGRRACVAEAYLALGETERARGTAVTELMRAHRPADARGRALLVLAAVDGPERRRHHLEEAERGLRAAGSRLSLSRALAHLSQVDLADGHTRTARARWREALSLATECGAPHLLRHLATPHDEPSPAAEPFLAERGHPAGAGVPPTVTVAVGSLTEAEWRVASLAASGRSNRQIATRLYITVSTVEQHLTRVYRKLCVRRRSDLADLLGLQHQAGEPARCAPLPGRPEHGSTSGVPTAPPGSQPSREDDRRARGARRTRAAHTTASRAGP</sequence>
<evidence type="ECO:0000256" key="4">
    <source>
        <dbReference type="SAM" id="MobiDB-lite"/>
    </source>
</evidence>
<dbReference type="InterPro" id="IPR016032">
    <property type="entry name" value="Sig_transdc_resp-reg_C-effctor"/>
</dbReference>
<name>A0A6M4PZ03_9ACTN</name>
<dbReference type="GO" id="GO:0006355">
    <property type="term" value="P:regulation of DNA-templated transcription"/>
    <property type="evidence" value="ECO:0007669"/>
    <property type="project" value="InterPro"/>
</dbReference>
<feature type="compositionally biased region" description="Low complexity" evidence="4">
    <location>
        <begin position="985"/>
        <end position="994"/>
    </location>
</feature>
<dbReference type="PRINTS" id="PR00038">
    <property type="entry name" value="HTHLUXR"/>
</dbReference>
<dbReference type="InterPro" id="IPR041664">
    <property type="entry name" value="AAA_16"/>
</dbReference>
<dbReference type="InterPro" id="IPR011990">
    <property type="entry name" value="TPR-like_helical_dom_sf"/>
</dbReference>
<protein>
    <submittedName>
        <fullName evidence="6">AAA family ATPase</fullName>
    </submittedName>
</protein>
<dbReference type="GO" id="GO:0003677">
    <property type="term" value="F:DNA binding"/>
    <property type="evidence" value="ECO:0007669"/>
    <property type="project" value="UniProtKB-KW"/>
</dbReference>
<keyword evidence="7" id="KW-1185">Reference proteome</keyword>
<dbReference type="Gene3D" id="1.25.40.10">
    <property type="entry name" value="Tetratricopeptide repeat domain"/>
    <property type="match status" value="1"/>
</dbReference>
<reference evidence="6 7" key="1">
    <citation type="submission" date="2020-05" db="EMBL/GenBank/DDBJ databases">
        <authorList>
            <person name="Li K."/>
        </authorList>
    </citation>
    <scope>NUCLEOTIDE SEQUENCE [LARGE SCALE GENOMIC DNA]</scope>
    <source>
        <strain evidence="7">jing01</strain>
    </source>
</reference>
<dbReference type="InterPro" id="IPR036388">
    <property type="entry name" value="WH-like_DNA-bd_sf"/>
</dbReference>
<dbReference type="SUPFAM" id="SSF46894">
    <property type="entry name" value="C-terminal effector domain of the bipartite response regulators"/>
    <property type="match status" value="1"/>
</dbReference>
<dbReference type="KEGG" id="sarg:HKX69_34435"/>
<proteinExistence type="predicted"/>
<dbReference type="CDD" id="cd06170">
    <property type="entry name" value="LuxR_C_like"/>
    <property type="match status" value="1"/>
</dbReference>
<evidence type="ECO:0000259" key="5">
    <source>
        <dbReference type="PROSITE" id="PS50043"/>
    </source>
</evidence>
<dbReference type="RefSeq" id="WP_171159354.1">
    <property type="nucleotide sequence ID" value="NZ_CP053189.1"/>
</dbReference>
<evidence type="ECO:0000313" key="7">
    <source>
        <dbReference type="Proteomes" id="UP000502641"/>
    </source>
</evidence>
<evidence type="ECO:0000256" key="2">
    <source>
        <dbReference type="ARBA" id="ARBA00023125"/>
    </source>
</evidence>
<keyword evidence="2" id="KW-0238">DNA-binding</keyword>
<evidence type="ECO:0000313" key="6">
    <source>
        <dbReference type="EMBL" id="QJS13960.1"/>
    </source>
</evidence>
<dbReference type="EMBL" id="CP053189">
    <property type="protein sequence ID" value="QJS13960.1"/>
    <property type="molecule type" value="Genomic_DNA"/>
</dbReference>
<dbReference type="Gene3D" id="1.10.10.10">
    <property type="entry name" value="Winged helix-like DNA-binding domain superfamily/Winged helix DNA-binding domain"/>
    <property type="match status" value="1"/>
</dbReference>
<organism evidence="6 7">
    <name type="scientific">Streptomyces argyrophylli</name>
    <dbReference type="NCBI Taxonomy" id="2726118"/>
    <lineage>
        <taxon>Bacteria</taxon>
        <taxon>Bacillati</taxon>
        <taxon>Actinomycetota</taxon>
        <taxon>Actinomycetes</taxon>
        <taxon>Kitasatosporales</taxon>
        <taxon>Streptomycetaceae</taxon>
        <taxon>Streptomyces</taxon>
    </lineage>
</organism>
<dbReference type="Pfam" id="PF13191">
    <property type="entry name" value="AAA_16"/>
    <property type="match status" value="1"/>
</dbReference>
<dbReference type="PROSITE" id="PS50043">
    <property type="entry name" value="HTH_LUXR_2"/>
    <property type="match status" value="1"/>
</dbReference>
<feature type="domain" description="HTH luxR-type" evidence="5">
    <location>
        <begin position="871"/>
        <end position="936"/>
    </location>
</feature>
<evidence type="ECO:0000256" key="3">
    <source>
        <dbReference type="ARBA" id="ARBA00023163"/>
    </source>
</evidence>
<accession>A0A6M4PZ03</accession>